<protein>
    <submittedName>
        <fullName evidence="1">Uncharacterized protein</fullName>
    </submittedName>
</protein>
<name>A0ACC0BUZ1_CATRO</name>
<sequence length="337" mass="37986">MDPFEEFLQENAARLKEEQLQQTEQFRKSHVPPPNILRFFQEQDVGCAVSAHKIYNVVAKIKRNRMQGRNTVEEVLRLGAERGYPVFHRNREDSNVLSDIVVAYPTSIAMIKTWPYVLIMDTTYKTNKKCQYLIPIQDEDVDIFWRKLEIGSDIFEEHDRDMESEMCDLTSLLQEISTGPISNVREVRRLIVIYLMLHDDPCQLLSTPPPPPSPETAVTKGRRKTDSTKRDKSHWEYVSIAHRKIGKSSGSGSGSDSGSGSGFNPSPRRRGRPPRSGGGRGRGRSSEYSWDSESSGECGRDTNPLSAKVPRATVPRQKCSSRRISYCLAGGVLPEAG</sequence>
<keyword evidence="2" id="KW-1185">Reference proteome</keyword>
<accession>A0ACC0BUZ1</accession>
<reference evidence="2" key="1">
    <citation type="journal article" date="2023" name="Nat. Plants">
        <title>Single-cell RNA sequencing provides a high-resolution roadmap for understanding the multicellular compartmentation of specialized metabolism.</title>
        <authorList>
            <person name="Sun S."/>
            <person name="Shen X."/>
            <person name="Li Y."/>
            <person name="Li Y."/>
            <person name="Wang S."/>
            <person name="Li R."/>
            <person name="Zhang H."/>
            <person name="Shen G."/>
            <person name="Guo B."/>
            <person name="Wei J."/>
            <person name="Xu J."/>
            <person name="St-Pierre B."/>
            <person name="Chen S."/>
            <person name="Sun C."/>
        </authorList>
    </citation>
    <scope>NUCLEOTIDE SEQUENCE [LARGE SCALE GENOMIC DNA]</scope>
</reference>
<evidence type="ECO:0000313" key="2">
    <source>
        <dbReference type="Proteomes" id="UP001060085"/>
    </source>
</evidence>
<gene>
    <name evidence="1" type="ORF">M9H77_07348</name>
</gene>
<evidence type="ECO:0000313" key="1">
    <source>
        <dbReference type="EMBL" id="KAI5676398.1"/>
    </source>
</evidence>
<comment type="caution">
    <text evidence="1">The sequence shown here is derived from an EMBL/GenBank/DDBJ whole genome shotgun (WGS) entry which is preliminary data.</text>
</comment>
<dbReference type="Proteomes" id="UP001060085">
    <property type="component" value="Linkage Group LG02"/>
</dbReference>
<proteinExistence type="predicted"/>
<organism evidence="1 2">
    <name type="scientific">Catharanthus roseus</name>
    <name type="common">Madagascar periwinkle</name>
    <name type="synonym">Vinca rosea</name>
    <dbReference type="NCBI Taxonomy" id="4058"/>
    <lineage>
        <taxon>Eukaryota</taxon>
        <taxon>Viridiplantae</taxon>
        <taxon>Streptophyta</taxon>
        <taxon>Embryophyta</taxon>
        <taxon>Tracheophyta</taxon>
        <taxon>Spermatophyta</taxon>
        <taxon>Magnoliopsida</taxon>
        <taxon>eudicotyledons</taxon>
        <taxon>Gunneridae</taxon>
        <taxon>Pentapetalae</taxon>
        <taxon>asterids</taxon>
        <taxon>lamiids</taxon>
        <taxon>Gentianales</taxon>
        <taxon>Apocynaceae</taxon>
        <taxon>Rauvolfioideae</taxon>
        <taxon>Vinceae</taxon>
        <taxon>Catharanthinae</taxon>
        <taxon>Catharanthus</taxon>
    </lineage>
</organism>
<dbReference type="EMBL" id="CM044702">
    <property type="protein sequence ID" value="KAI5676398.1"/>
    <property type="molecule type" value="Genomic_DNA"/>
</dbReference>